<dbReference type="Gene3D" id="1.10.540.10">
    <property type="entry name" value="Acyl-CoA dehydrogenase/oxidase, N-terminal domain"/>
    <property type="match status" value="1"/>
</dbReference>
<dbReference type="EMBL" id="RBWX01000007">
    <property type="protein sequence ID" value="RKS91119.1"/>
    <property type="molecule type" value="Genomic_DNA"/>
</dbReference>
<evidence type="ECO:0000259" key="3">
    <source>
        <dbReference type="Pfam" id="PF02771"/>
    </source>
</evidence>
<evidence type="ECO:0000313" key="7">
    <source>
        <dbReference type="Proteomes" id="UP000276029"/>
    </source>
</evidence>
<dbReference type="InterPro" id="IPR037069">
    <property type="entry name" value="AcylCoA_DH/ox_N_sf"/>
</dbReference>
<proteinExistence type="predicted"/>
<evidence type="ECO:0000256" key="1">
    <source>
        <dbReference type="ARBA" id="ARBA00022630"/>
    </source>
</evidence>
<dbReference type="PIRSF" id="PIRSF016578">
    <property type="entry name" value="HsaA"/>
    <property type="match status" value="1"/>
</dbReference>
<keyword evidence="7" id="KW-1185">Reference proteome</keyword>
<dbReference type="GO" id="GO:0006552">
    <property type="term" value="P:L-leucine catabolic process"/>
    <property type="evidence" value="ECO:0007669"/>
    <property type="project" value="TreeGrafter"/>
</dbReference>
<dbReference type="GO" id="GO:0050660">
    <property type="term" value="F:flavin adenine dinucleotide binding"/>
    <property type="evidence" value="ECO:0007669"/>
    <property type="project" value="InterPro"/>
</dbReference>
<reference evidence="4 6" key="1">
    <citation type="submission" date="2018-06" db="EMBL/GenBank/DDBJ databases">
        <title>Complete Genome Sequence of the Microcystin-Degrading Bacterium Sphingosinicella microcystinivorans Strain B-9.</title>
        <authorList>
            <person name="Jin H."/>
            <person name="Nishizawa T."/>
            <person name="Guo Y."/>
            <person name="Nishizawa A."/>
            <person name="Park H."/>
            <person name="Kato H."/>
            <person name="Tsuji K."/>
            <person name="Harada K."/>
        </authorList>
    </citation>
    <scope>NUCLEOTIDE SEQUENCE [LARGE SCALE GENOMIC DNA]</scope>
    <source>
        <strain evidence="4 6">B9</strain>
    </source>
</reference>
<dbReference type="Pfam" id="PF02770">
    <property type="entry name" value="Acyl-CoA_dh_M"/>
    <property type="match status" value="1"/>
</dbReference>
<protein>
    <submittedName>
        <fullName evidence="4">Acyl-CoA dehydrogenase</fullName>
    </submittedName>
</protein>
<dbReference type="InterPro" id="IPR013786">
    <property type="entry name" value="AcylCoA_DH/ox_N"/>
</dbReference>
<dbReference type="GO" id="GO:0008470">
    <property type="term" value="F:3-methylbutanoyl-CoA dehydrogenase activity"/>
    <property type="evidence" value="ECO:0007669"/>
    <property type="project" value="TreeGrafter"/>
</dbReference>
<dbReference type="InterPro" id="IPR006091">
    <property type="entry name" value="Acyl-CoA_Oxase/DH_mid-dom"/>
</dbReference>
<dbReference type="InterPro" id="IPR046373">
    <property type="entry name" value="Acyl-CoA_Oxase/DH_mid-dom_sf"/>
</dbReference>
<feature type="domain" description="Acyl-CoA dehydrogenase/oxidase N-terminal" evidence="3">
    <location>
        <begin position="26"/>
        <end position="101"/>
    </location>
</feature>
<dbReference type="Gene3D" id="1.20.140.10">
    <property type="entry name" value="Butyryl-CoA Dehydrogenase, subunit A, domain 3"/>
    <property type="match status" value="1"/>
</dbReference>
<gene>
    <name evidence="4" type="primary">fadE16</name>
    <name evidence="5" type="ORF">DFR51_0667</name>
    <name evidence="4" type="ORF">SmB9_16980</name>
</gene>
<keyword evidence="1" id="KW-0285">Flavoprotein</keyword>
<dbReference type="KEGG" id="smic:SmB9_16980"/>
<dbReference type="InterPro" id="IPR009100">
    <property type="entry name" value="AcylCoA_DH/oxidase_NM_dom_sf"/>
</dbReference>
<dbReference type="Proteomes" id="UP000276029">
    <property type="component" value="Unassembled WGS sequence"/>
</dbReference>
<dbReference type="RefSeq" id="WP_121047606.1">
    <property type="nucleotide sequence ID" value="NZ_AP018711.1"/>
</dbReference>
<dbReference type="PANTHER" id="PTHR43884:SF12">
    <property type="entry name" value="ISOVALERYL-COA DEHYDROGENASE, MITOCHONDRIAL-RELATED"/>
    <property type="match status" value="1"/>
</dbReference>
<evidence type="ECO:0000313" key="4">
    <source>
        <dbReference type="EMBL" id="BBE34040.1"/>
    </source>
</evidence>
<evidence type="ECO:0000259" key="2">
    <source>
        <dbReference type="Pfam" id="PF02770"/>
    </source>
</evidence>
<dbReference type="SUPFAM" id="SSF47203">
    <property type="entry name" value="Acyl-CoA dehydrogenase C-terminal domain-like"/>
    <property type="match status" value="1"/>
</dbReference>
<evidence type="ECO:0000313" key="5">
    <source>
        <dbReference type="EMBL" id="RKS91119.1"/>
    </source>
</evidence>
<sequence>MSATPALKTETLCDWMSTGAEIAAFVGQRAANHDSDESFIAENYAKLRETGMIAAAVPTELGGGGIDYRTLCNIIRQIGTQCGSTALAFSMHAHLVATAAWRWKHQKAPTDGLLRRVAAENLVLVSSGGSDWLKSAGTATKVDGGFRIDARKIFSSGCPAGDLLMTSAVYDDPEAGATVLHFGVPFKAEGVSILDTWHVMGMRGTGSNDVEMKSVFVPDAAISGRRPQGTWHPLFHTISMLAFPLIYAAYVGVAEGARDAALAMARSKPENAGLISLAGEMQTAFWTAETAHAAMIATAETAMPGAETTNAVMTGRTVTGQAAIRTAELALEVAGGAAFYKKAGIERAFRDVQAARFHPLQGPALRDFSGRLALGLDIDG</sequence>
<reference evidence="5 7" key="2">
    <citation type="submission" date="2018-10" db="EMBL/GenBank/DDBJ databases">
        <title>Genomic Encyclopedia of Type Strains, Phase IV (KMG-IV): sequencing the most valuable type-strain genomes for metagenomic binning, comparative biology and taxonomic classification.</title>
        <authorList>
            <person name="Goeker M."/>
        </authorList>
    </citation>
    <scope>NUCLEOTIDE SEQUENCE [LARGE SCALE GENOMIC DNA]</scope>
    <source>
        <strain evidence="5 7">DSM 19791</strain>
    </source>
</reference>
<organism evidence="4 6">
    <name type="scientific">Sphingosinicella microcystinivorans</name>
    <dbReference type="NCBI Taxonomy" id="335406"/>
    <lineage>
        <taxon>Bacteria</taxon>
        <taxon>Pseudomonadati</taxon>
        <taxon>Pseudomonadota</taxon>
        <taxon>Alphaproteobacteria</taxon>
        <taxon>Sphingomonadales</taxon>
        <taxon>Sphingosinicellaceae</taxon>
        <taxon>Sphingosinicella</taxon>
    </lineage>
</organism>
<dbReference type="InterPro" id="IPR036250">
    <property type="entry name" value="AcylCo_DH-like_C"/>
</dbReference>
<dbReference type="SUPFAM" id="SSF56645">
    <property type="entry name" value="Acyl-CoA dehydrogenase NM domain-like"/>
    <property type="match status" value="1"/>
</dbReference>
<accession>A0AAD1D5A4</accession>
<dbReference type="PANTHER" id="PTHR43884">
    <property type="entry name" value="ACYL-COA DEHYDROGENASE"/>
    <property type="match status" value="1"/>
</dbReference>
<dbReference type="EMBL" id="AP018711">
    <property type="protein sequence ID" value="BBE34040.1"/>
    <property type="molecule type" value="Genomic_DNA"/>
</dbReference>
<feature type="domain" description="Acyl-CoA oxidase/dehydrogenase middle" evidence="2">
    <location>
        <begin position="128"/>
        <end position="215"/>
    </location>
</feature>
<name>A0AAD1D5A4_SPHMI</name>
<dbReference type="Proteomes" id="UP000275727">
    <property type="component" value="Chromosome"/>
</dbReference>
<evidence type="ECO:0000313" key="6">
    <source>
        <dbReference type="Proteomes" id="UP000275727"/>
    </source>
</evidence>
<dbReference type="Pfam" id="PF02771">
    <property type="entry name" value="Acyl-CoA_dh_N"/>
    <property type="match status" value="1"/>
</dbReference>
<dbReference type="Gene3D" id="2.40.110.10">
    <property type="entry name" value="Butyryl-CoA Dehydrogenase, subunit A, domain 2"/>
    <property type="match status" value="1"/>
</dbReference>
<dbReference type="AlphaFoldDB" id="A0AAD1D5A4"/>